<dbReference type="PIRSF" id="PIRSF006704">
    <property type="entry name" value="TF_IIS"/>
    <property type="match status" value="1"/>
</dbReference>
<dbReference type="GO" id="GO:0008270">
    <property type="term" value="F:zinc ion binding"/>
    <property type="evidence" value="ECO:0007669"/>
    <property type="project" value="UniProtKB-UniRule"/>
</dbReference>
<dbReference type="GO" id="GO:0005634">
    <property type="term" value="C:nucleus"/>
    <property type="evidence" value="ECO:0007669"/>
    <property type="project" value="UniProtKB-SubCell"/>
</dbReference>
<dbReference type="PROSITE" id="PS51321">
    <property type="entry name" value="TFIIS_CENTRAL"/>
    <property type="match status" value="1"/>
</dbReference>
<dbReference type="Pfam" id="PF01096">
    <property type="entry name" value="Zn_ribbon_TFIIS"/>
    <property type="match status" value="1"/>
</dbReference>
<dbReference type="SMART" id="SM00509">
    <property type="entry name" value="TFS2N"/>
    <property type="match status" value="1"/>
</dbReference>
<name>A0A7I8V8V6_9ANNE</name>
<dbReference type="InterPro" id="IPR001222">
    <property type="entry name" value="Znf_TFIIS"/>
</dbReference>
<evidence type="ECO:0000256" key="10">
    <source>
        <dbReference type="RuleBase" id="RU368078"/>
    </source>
</evidence>
<comment type="caution">
    <text evidence="15">The sequence shown here is derived from an EMBL/GenBank/DDBJ whole genome shotgun (WGS) entry which is preliminary data.</text>
</comment>
<dbReference type="EMBL" id="CAJFCJ010000002">
    <property type="protein sequence ID" value="CAD5112215.1"/>
    <property type="molecule type" value="Genomic_DNA"/>
</dbReference>
<dbReference type="FunFam" id="2.20.25.10:FF:000001">
    <property type="entry name" value="Probable Transcription elongation factor S-II"/>
    <property type="match status" value="1"/>
</dbReference>
<evidence type="ECO:0000256" key="1">
    <source>
        <dbReference type="ARBA" id="ARBA00004123"/>
    </source>
</evidence>
<evidence type="ECO:0000313" key="16">
    <source>
        <dbReference type="Proteomes" id="UP000549394"/>
    </source>
</evidence>
<dbReference type="PROSITE" id="PS51133">
    <property type="entry name" value="ZF_TFIIS_2"/>
    <property type="match status" value="1"/>
</dbReference>
<dbReference type="SMART" id="SM00510">
    <property type="entry name" value="TFS2M"/>
    <property type="match status" value="1"/>
</dbReference>
<accession>A0A7I8V8V6</accession>
<dbReference type="Proteomes" id="UP000549394">
    <property type="component" value="Unassembled WGS sequence"/>
</dbReference>
<proteinExistence type="inferred from homology"/>
<dbReference type="SUPFAM" id="SSF57783">
    <property type="entry name" value="Zinc beta-ribbon"/>
    <property type="match status" value="1"/>
</dbReference>
<keyword evidence="6 9" id="KW-0539">Nucleus</keyword>
<keyword evidence="10" id="KW-0805">Transcription regulation</keyword>
<dbReference type="InterPro" id="IPR003617">
    <property type="entry name" value="TFIIS/CRSP70_N_sub"/>
</dbReference>
<dbReference type="Gene3D" id="1.10.472.30">
    <property type="entry name" value="Transcription elongation factor S-II, central domain"/>
    <property type="match status" value="1"/>
</dbReference>
<evidence type="ECO:0000256" key="6">
    <source>
        <dbReference type="ARBA" id="ARBA00023242"/>
    </source>
</evidence>
<dbReference type="PANTHER" id="PTHR11477:SF0">
    <property type="entry name" value="IP08861P-RELATED"/>
    <property type="match status" value="1"/>
</dbReference>
<evidence type="ECO:0000256" key="8">
    <source>
        <dbReference type="PROSITE-ProRule" id="PRU00472"/>
    </source>
</evidence>
<evidence type="ECO:0000259" key="12">
    <source>
        <dbReference type="PROSITE" id="PS51133"/>
    </source>
</evidence>
<dbReference type="InterPro" id="IPR003618">
    <property type="entry name" value="TFIIS_cen_dom"/>
</dbReference>
<dbReference type="CDD" id="cd00183">
    <property type="entry name" value="TFIIS_I"/>
    <property type="match status" value="1"/>
</dbReference>
<feature type="compositionally biased region" description="Basic and acidic residues" evidence="11">
    <location>
        <begin position="83"/>
        <end position="101"/>
    </location>
</feature>
<comment type="subcellular location">
    <subcellularLocation>
        <location evidence="1 9 10">Nucleus</location>
    </subcellularLocation>
</comment>
<dbReference type="CDD" id="cd13749">
    <property type="entry name" value="Zn-ribbon_TFIIS"/>
    <property type="match status" value="1"/>
</dbReference>
<feature type="domain" description="TFIIS central" evidence="14">
    <location>
        <begin position="153"/>
        <end position="268"/>
    </location>
</feature>
<comment type="similarity">
    <text evidence="2 10">Belongs to the TFS-II family.</text>
</comment>
<evidence type="ECO:0000256" key="3">
    <source>
        <dbReference type="ARBA" id="ARBA00022723"/>
    </source>
</evidence>
<dbReference type="SMART" id="SM00440">
    <property type="entry name" value="ZnF_C2C2"/>
    <property type="match status" value="1"/>
</dbReference>
<evidence type="ECO:0000256" key="11">
    <source>
        <dbReference type="SAM" id="MobiDB-lite"/>
    </source>
</evidence>
<evidence type="ECO:0000256" key="2">
    <source>
        <dbReference type="ARBA" id="ARBA00009647"/>
    </source>
</evidence>
<dbReference type="PROSITE" id="PS00466">
    <property type="entry name" value="ZF_TFIIS_1"/>
    <property type="match status" value="1"/>
</dbReference>
<keyword evidence="16" id="KW-1185">Reference proteome</keyword>
<evidence type="ECO:0000256" key="5">
    <source>
        <dbReference type="ARBA" id="ARBA00022833"/>
    </source>
</evidence>
<feature type="region of interest" description="Disordered" evidence="11">
    <location>
        <begin position="83"/>
        <end position="149"/>
    </location>
</feature>
<feature type="domain" description="TFIIS-type" evidence="12">
    <location>
        <begin position="271"/>
        <end position="311"/>
    </location>
</feature>
<feature type="domain" description="TFIIS N-terminal" evidence="13">
    <location>
        <begin position="5"/>
        <end position="84"/>
    </location>
</feature>
<dbReference type="Gene3D" id="1.20.930.10">
    <property type="entry name" value="Conserved domain common to transcription factors TFIIS, elongin A, CRSP70"/>
    <property type="match status" value="1"/>
</dbReference>
<evidence type="ECO:0000259" key="13">
    <source>
        <dbReference type="PROSITE" id="PS51319"/>
    </source>
</evidence>
<keyword evidence="10" id="KW-0804">Transcription</keyword>
<evidence type="ECO:0000256" key="9">
    <source>
        <dbReference type="PROSITE-ProRule" id="PRU00649"/>
    </source>
</evidence>
<evidence type="ECO:0000256" key="4">
    <source>
        <dbReference type="ARBA" id="ARBA00022771"/>
    </source>
</evidence>
<dbReference type="SUPFAM" id="SSF46942">
    <property type="entry name" value="Elongation factor TFIIS domain 2"/>
    <property type="match status" value="1"/>
</dbReference>
<dbReference type="InterPro" id="IPR036575">
    <property type="entry name" value="TFIIS_cen_dom_sf"/>
</dbReference>
<dbReference type="GO" id="GO:0003677">
    <property type="term" value="F:DNA binding"/>
    <property type="evidence" value="ECO:0007669"/>
    <property type="project" value="UniProtKB-KW"/>
</dbReference>
<dbReference type="Pfam" id="PF08711">
    <property type="entry name" value="Med26"/>
    <property type="match status" value="1"/>
</dbReference>
<dbReference type="AlphaFoldDB" id="A0A7I8V8V6"/>
<dbReference type="InterPro" id="IPR006289">
    <property type="entry name" value="TFSII"/>
</dbReference>
<dbReference type="InterPro" id="IPR017923">
    <property type="entry name" value="TFIIS_N"/>
</dbReference>
<dbReference type="InterPro" id="IPR035441">
    <property type="entry name" value="TFIIS/LEDGF_dom_sf"/>
</dbReference>
<gene>
    <name evidence="15" type="ORF">DGYR_LOCUS1401</name>
</gene>
<keyword evidence="3 10" id="KW-0479">Metal-binding</keyword>
<evidence type="ECO:0000259" key="14">
    <source>
        <dbReference type="PROSITE" id="PS51321"/>
    </source>
</evidence>
<keyword evidence="5 10" id="KW-0862">Zinc</keyword>
<protein>
    <recommendedName>
        <fullName evidence="10">Transcription elongation factor</fullName>
    </recommendedName>
</protein>
<evidence type="ECO:0000313" key="15">
    <source>
        <dbReference type="EMBL" id="CAD5112215.1"/>
    </source>
</evidence>
<evidence type="ECO:0000256" key="7">
    <source>
        <dbReference type="ARBA" id="ARBA00025408"/>
    </source>
</evidence>
<dbReference type="SUPFAM" id="SSF47676">
    <property type="entry name" value="Conserved domain common to transcription factors TFIIS, elongin A, CRSP70"/>
    <property type="match status" value="1"/>
</dbReference>
<reference evidence="15 16" key="1">
    <citation type="submission" date="2020-08" db="EMBL/GenBank/DDBJ databases">
        <authorList>
            <person name="Hejnol A."/>
        </authorList>
    </citation>
    <scope>NUCLEOTIDE SEQUENCE [LARGE SCALE GENOMIC DNA]</scope>
</reference>
<dbReference type="GO" id="GO:0006368">
    <property type="term" value="P:transcription elongation by RNA polymerase II"/>
    <property type="evidence" value="ECO:0007669"/>
    <property type="project" value="InterPro"/>
</dbReference>
<dbReference type="InterPro" id="IPR035100">
    <property type="entry name" value="TF_IIS-typ"/>
</dbReference>
<keyword evidence="4 8" id="KW-0863">Zinc-finger</keyword>
<dbReference type="Pfam" id="PF07500">
    <property type="entry name" value="TFIIS_M"/>
    <property type="match status" value="1"/>
</dbReference>
<feature type="compositionally biased region" description="Polar residues" evidence="11">
    <location>
        <begin position="107"/>
        <end position="124"/>
    </location>
</feature>
<dbReference type="PANTHER" id="PTHR11477">
    <property type="entry name" value="TRANSCRIPTION FACTOR S-II ZINC FINGER DOMAIN-CONTAINING PROTEIN"/>
    <property type="match status" value="1"/>
</dbReference>
<dbReference type="OrthoDB" id="44867at2759"/>
<keyword evidence="10" id="KW-0238">DNA-binding</keyword>
<organism evidence="15 16">
    <name type="scientific">Dimorphilus gyrociliatus</name>
    <dbReference type="NCBI Taxonomy" id="2664684"/>
    <lineage>
        <taxon>Eukaryota</taxon>
        <taxon>Metazoa</taxon>
        <taxon>Spiralia</taxon>
        <taxon>Lophotrochozoa</taxon>
        <taxon>Annelida</taxon>
        <taxon>Polychaeta</taxon>
        <taxon>Polychaeta incertae sedis</taxon>
        <taxon>Dinophilidae</taxon>
        <taxon>Dimorphilus</taxon>
    </lineage>
</organism>
<sequence>MPLQEDVLKIGKKLEKMVSSKSVDQATAMELLMQLKKQKMNLEVLQKTKIGMIVNNFRKSTKDDEVISLARSLIKSWKKLIGDSGKKDTKEKGKSVHHEGGQEFPRTDSTLSTMSDDYSQSPTDSQRKDSPNPANMHMIRSYPERVSHTSDPIRLKCREMLVNALKSGDLPTESNDPVDVAAAIEDHIFNEFGNTDNKYKNRVRSRVLNLRDSKNPKLRENVLMGYISAERIAIMTAEDMASDEMKELREKFTKQAINDHQMAVRGGTATSLIKCGKCGKRSVLYNQVQTRSADEPMTTFCLCQECGHRWKFC</sequence>
<dbReference type="NCBIfam" id="TIGR01385">
    <property type="entry name" value="TFSII"/>
    <property type="match status" value="1"/>
</dbReference>
<comment type="function">
    <text evidence="7">Necessary for efficient RNA polymerase II transcription elongation past template-encoded arresting sites. The arresting sites in DNA have the property of trapping a certain fraction of elongating RNA polymerases that pass through, resulting in locked ternary complexes. Cleavage of the nascent transcript by S-II allows the resumption of elongation from the new 3'-terminus.</text>
</comment>
<dbReference type="Gene3D" id="2.20.25.10">
    <property type="match status" value="1"/>
</dbReference>
<dbReference type="PROSITE" id="PS51319">
    <property type="entry name" value="TFIIS_N"/>
    <property type="match status" value="1"/>
</dbReference>